<proteinExistence type="predicted"/>
<accession>A0A197JML2</accession>
<feature type="region of interest" description="Disordered" evidence="1">
    <location>
        <begin position="31"/>
        <end position="68"/>
    </location>
</feature>
<dbReference type="AlphaFoldDB" id="A0A197JML2"/>
<organism evidence="2 3">
    <name type="scientific">Linnemannia elongata AG-77</name>
    <dbReference type="NCBI Taxonomy" id="1314771"/>
    <lineage>
        <taxon>Eukaryota</taxon>
        <taxon>Fungi</taxon>
        <taxon>Fungi incertae sedis</taxon>
        <taxon>Mucoromycota</taxon>
        <taxon>Mortierellomycotina</taxon>
        <taxon>Mortierellomycetes</taxon>
        <taxon>Mortierellales</taxon>
        <taxon>Mortierellaceae</taxon>
        <taxon>Linnemannia</taxon>
    </lineage>
</organism>
<evidence type="ECO:0000256" key="1">
    <source>
        <dbReference type="SAM" id="MobiDB-lite"/>
    </source>
</evidence>
<sequence>MQSSSAVAACAVRGNSIYLYYRPANGPSTQPLFILSPQPPLSSSGSNTGSPTTASGPINPYAPSSLSQTNSYSHDYTIITASKSDDERTIDAVPDIGPTAPSSGGDSALFIQVLNIYNSGPSLDDLGRQASRVSIATTSSFDGRTVTYGLLLALNPSSGFPLLVQMNSQSPTTGNRQNSSFSDSPWTLNTLPRWSLEPYGSATQYWLAASTSPAPEGSSVYQLFATQANSVLLARYDVANQVLPVDTMFKLPTDGYHTMIKLTGITGFDAAIVGDSEIYLVDITGSLSSFQIYTIPPHASPVLTDRSSKRPKKTSKPGSSRMEHGYLINPRSHCLHPSLPALPSGILFMLLSKETPMGCLRYIPQK</sequence>
<evidence type="ECO:0000313" key="2">
    <source>
        <dbReference type="EMBL" id="OAQ26203.1"/>
    </source>
</evidence>
<dbReference type="Proteomes" id="UP000078512">
    <property type="component" value="Unassembled WGS sequence"/>
</dbReference>
<gene>
    <name evidence="2" type="ORF">K457DRAFT_702953</name>
</gene>
<protein>
    <submittedName>
        <fullName evidence="2">Uncharacterized protein</fullName>
    </submittedName>
</protein>
<feature type="compositionally biased region" description="Low complexity" evidence="1">
    <location>
        <begin position="31"/>
        <end position="57"/>
    </location>
</feature>
<keyword evidence="3" id="KW-1185">Reference proteome</keyword>
<reference evidence="2 3" key="1">
    <citation type="submission" date="2016-05" db="EMBL/GenBank/DDBJ databases">
        <title>Genome sequencing reveals origins of a unique bacterial endosymbiosis in the earliest lineages of terrestrial Fungi.</title>
        <authorList>
            <consortium name="DOE Joint Genome Institute"/>
            <person name="Uehling J."/>
            <person name="Gryganskyi A."/>
            <person name="Hameed K."/>
            <person name="Tschaplinski T."/>
            <person name="Misztal P."/>
            <person name="Wu S."/>
            <person name="Desiro A."/>
            <person name="Vande Pol N."/>
            <person name="Du Z.-Y."/>
            <person name="Zienkiewicz A."/>
            <person name="Zienkiewicz K."/>
            <person name="Morin E."/>
            <person name="Tisserant E."/>
            <person name="Splivallo R."/>
            <person name="Hainaut M."/>
            <person name="Henrissat B."/>
            <person name="Ohm R."/>
            <person name="Kuo A."/>
            <person name="Yan J."/>
            <person name="Lipzen A."/>
            <person name="Nolan M."/>
            <person name="Labutti K."/>
            <person name="Barry K."/>
            <person name="Goldstein A."/>
            <person name="Labbe J."/>
            <person name="Schadt C."/>
            <person name="Tuskan G."/>
            <person name="Grigoriev I."/>
            <person name="Martin F."/>
            <person name="Vilgalys R."/>
            <person name="Bonito G."/>
        </authorList>
    </citation>
    <scope>NUCLEOTIDE SEQUENCE [LARGE SCALE GENOMIC DNA]</scope>
    <source>
        <strain evidence="2 3">AG-77</strain>
    </source>
</reference>
<feature type="region of interest" description="Disordered" evidence="1">
    <location>
        <begin position="301"/>
        <end position="323"/>
    </location>
</feature>
<name>A0A197JML2_9FUNG</name>
<dbReference type="EMBL" id="KV442069">
    <property type="protein sequence ID" value="OAQ26203.1"/>
    <property type="molecule type" value="Genomic_DNA"/>
</dbReference>
<dbReference type="OrthoDB" id="2400492at2759"/>
<evidence type="ECO:0000313" key="3">
    <source>
        <dbReference type="Proteomes" id="UP000078512"/>
    </source>
</evidence>